<dbReference type="eggNOG" id="ENOG502T9FQ">
    <property type="taxonomic scope" value="Eukaryota"/>
</dbReference>
<protein>
    <submittedName>
        <fullName evidence="2">Uncharacterized protein</fullName>
    </submittedName>
</protein>
<name>B4NY73_DROYA</name>
<reference evidence="2 3" key="2">
    <citation type="journal article" date="2007" name="PLoS Biol.">
        <title>Principles of genome evolution in the Drosophila melanogaster species group.</title>
        <authorList>
            <person name="Ranz J.M."/>
            <person name="Maurin D."/>
            <person name="Chan Y.S."/>
            <person name="von Grotthuss M."/>
            <person name="Hillier L.W."/>
            <person name="Roote J."/>
            <person name="Ashburner M."/>
            <person name="Bergman C.M."/>
        </authorList>
    </citation>
    <scope>NUCLEOTIDE SEQUENCE [LARGE SCALE GENOMIC DNA]</scope>
    <source>
        <strain evidence="3">Tai18E2 / Tucson 14021-0261.01</strain>
    </source>
</reference>
<evidence type="ECO:0000256" key="1">
    <source>
        <dbReference type="SAM" id="MobiDB-lite"/>
    </source>
</evidence>
<reference evidence="2 3" key="1">
    <citation type="journal article" date="2007" name="Nature">
        <title>Evolution of genes and genomes on the Drosophila phylogeny.</title>
        <authorList>
            <consortium name="Drosophila 12 Genomes Consortium"/>
            <person name="Clark A.G."/>
            <person name="Eisen M.B."/>
            <person name="Smith D.R."/>
            <person name="Bergman C.M."/>
            <person name="Oliver B."/>
            <person name="Markow T.A."/>
            <person name="Kaufman T.C."/>
            <person name="Kellis M."/>
            <person name="Gelbart W."/>
            <person name="Iyer V.N."/>
            <person name="Pollard D.A."/>
            <person name="Sackton T.B."/>
            <person name="Larracuente A.M."/>
            <person name="Singh N.D."/>
            <person name="Abad J.P."/>
            <person name="Abt D.N."/>
            <person name="Adryan B."/>
            <person name="Aguade M."/>
            <person name="Akashi H."/>
            <person name="Anderson W.W."/>
            <person name="Aquadro C.F."/>
            <person name="Ardell D.H."/>
            <person name="Arguello R."/>
            <person name="Artieri C.G."/>
            <person name="Barbash D.A."/>
            <person name="Barker D."/>
            <person name="Barsanti P."/>
            <person name="Batterham P."/>
            <person name="Batzoglou S."/>
            <person name="Begun D."/>
            <person name="Bhutkar A."/>
            <person name="Blanco E."/>
            <person name="Bosak S.A."/>
            <person name="Bradley R.K."/>
            <person name="Brand A.D."/>
            <person name="Brent M.R."/>
            <person name="Brooks A.N."/>
            <person name="Brown R.H."/>
            <person name="Butlin R.K."/>
            <person name="Caggese C."/>
            <person name="Calvi B.R."/>
            <person name="Bernardo de Carvalho A."/>
            <person name="Caspi A."/>
            <person name="Castrezana S."/>
            <person name="Celniker S.E."/>
            <person name="Chang J.L."/>
            <person name="Chapple C."/>
            <person name="Chatterji S."/>
            <person name="Chinwalla A."/>
            <person name="Civetta A."/>
            <person name="Clifton S.W."/>
            <person name="Comeron J.M."/>
            <person name="Costello J.C."/>
            <person name="Coyne J.A."/>
            <person name="Daub J."/>
            <person name="David R.G."/>
            <person name="Delcher A.L."/>
            <person name="Delehaunty K."/>
            <person name="Do C.B."/>
            <person name="Ebling H."/>
            <person name="Edwards K."/>
            <person name="Eickbush T."/>
            <person name="Evans J.D."/>
            <person name="Filipski A."/>
            <person name="Findeiss S."/>
            <person name="Freyhult E."/>
            <person name="Fulton L."/>
            <person name="Fulton R."/>
            <person name="Garcia A.C."/>
            <person name="Gardiner A."/>
            <person name="Garfield D.A."/>
            <person name="Garvin B.E."/>
            <person name="Gibson G."/>
            <person name="Gilbert D."/>
            <person name="Gnerre S."/>
            <person name="Godfrey J."/>
            <person name="Good R."/>
            <person name="Gotea V."/>
            <person name="Gravely B."/>
            <person name="Greenberg A.J."/>
            <person name="Griffiths-Jones S."/>
            <person name="Gross S."/>
            <person name="Guigo R."/>
            <person name="Gustafson E.A."/>
            <person name="Haerty W."/>
            <person name="Hahn M.W."/>
            <person name="Halligan D.L."/>
            <person name="Halpern A.L."/>
            <person name="Halter G.M."/>
            <person name="Han M.V."/>
            <person name="Heger A."/>
            <person name="Hillier L."/>
            <person name="Hinrichs A.S."/>
            <person name="Holmes I."/>
            <person name="Hoskins R.A."/>
            <person name="Hubisz M.J."/>
            <person name="Hultmark D."/>
            <person name="Huntley M.A."/>
            <person name="Jaffe D.B."/>
            <person name="Jagadeeshan S."/>
            <person name="Jeck W.R."/>
            <person name="Johnson J."/>
            <person name="Jones C.D."/>
            <person name="Jordan W.C."/>
            <person name="Karpen G.H."/>
            <person name="Kataoka E."/>
            <person name="Keightley P.D."/>
            <person name="Kheradpour P."/>
            <person name="Kirkness E.F."/>
            <person name="Koerich L.B."/>
            <person name="Kristiansen K."/>
            <person name="Kudrna D."/>
            <person name="Kulathinal R.J."/>
            <person name="Kumar S."/>
            <person name="Kwok R."/>
            <person name="Lander E."/>
            <person name="Langley C.H."/>
            <person name="Lapoint R."/>
            <person name="Lazzaro B.P."/>
            <person name="Lee S.J."/>
            <person name="Levesque L."/>
            <person name="Li R."/>
            <person name="Lin C.F."/>
            <person name="Lin M.F."/>
            <person name="Lindblad-Toh K."/>
            <person name="Llopart A."/>
            <person name="Long M."/>
            <person name="Low L."/>
            <person name="Lozovsky E."/>
            <person name="Lu J."/>
            <person name="Luo M."/>
            <person name="Machado C.A."/>
            <person name="Makalowski W."/>
            <person name="Marzo M."/>
            <person name="Matsuda M."/>
            <person name="Matzkin L."/>
            <person name="McAllister B."/>
            <person name="McBride C.S."/>
            <person name="McKernan B."/>
            <person name="McKernan K."/>
            <person name="Mendez-Lago M."/>
            <person name="Minx P."/>
            <person name="Mollenhauer M.U."/>
            <person name="Montooth K."/>
            <person name="Mount S.M."/>
            <person name="Mu X."/>
            <person name="Myers E."/>
            <person name="Negre B."/>
            <person name="Newfeld S."/>
            <person name="Nielsen R."/>
            <person name="Noor M.A."/>
            <person name="O'Grady P."/>
            <person name="Pachter L."/>
            <person name="Papaceit M."/>
            <person name="Parisi M.J."/>
            <person name="Parisi M."/>
            <person name="Parts L."/>
            <person name="Pedersen J.S."/>
            <person name="Pesole G."/>
            <person name="Phillippy A.M."/>
            <person name="Ponting C.P."/>
            <person name="Pop M."/>
            <person name="Porcelli D."/>
            <person name="Powell J.R."/>
            <person name="Prohaska S."/>
            <person name="Pruitt K."/>
            <person name="Puig M."/>
            <person name="Quesneville H."/>
            <person name="Ram K.R."/>
            <person name="Rand D."/>
            <person name="Rasmussen M.D."/>
            <person name="Reed L.K."/>
            <person name="Reenan R."/>
            <person name="Reily A."/>
            <person name="Remington K.A."/>
            <person name="Rieger T.T."/>
            <person name="Ritchie M.G."/>
            <person name="Robin C."/>
            <person name="Rogers Y.H."/>
            <person name="Rohde C."/>
            <person name="Rozas J."/>
            <person name="Rubenfield M.J."/>
            <person name="Ruiz A."/>
            <person name="Russo S."/>
            <person name="Salzberg S.L."/>
            <person name="Sanchez-Gracia A."/>
            <person name="Saranga D.J."/>
            <person name="Sato H."/>
            <person name="Schaeffer S.W."/>
            <person name="Schatz M.C."/>
            <person name="Schlenke T."/>
            <person name="Schwartz R."/>
            <person name="Segarra C."/>
            <person name="Singh R.S."/>
            <person name="Sirot L."/>
            <person name="Sirota M."/>
            <person name="Sisneros N.B."/>
            <person name="Smith C.D."/>
            <person name="Smith T.F."/>
            <person name="Spieth J."/>
            <person name="Stage D.E."/>
            <person name="Stark A."/>
            <person name="Stephan W."/>
            <person name="Strausberg R.L."/>
            <person name="Strempel S."/>
            <person name="Sturgill D."/>
            <person name="Sutton G."/>
            <person name="Sutton G.G."/>
            <person name="Tao W."/>
            <person name="Teichmann S."/>
            <person name="Tobari Y.N."/>
            <person name="Tomimura Y."/>
            <person name="Tsolas J.M."/>
            <person name="Valente V.L."/>
            <person name="Venter E."/>
            <person name="Venter J.C."/>
            <person name="Vicario S."/>
            <person name="Vieira F.G."/>
            <person name="Vilella A.J."/>
            <person name="Villasante A."/>
            <person name="Walenz B."/>
            <person name="Wang J."/>
            <person name="Wasserman M."/>
            <person name="Watts T."/>
            <person name="Wilson D."/>
            <person name="Wilson R.K."/>
            <person name="Wing R.A."/>
            <person name="Wolfner M.F."/>
            <person name="Wong A."/>
            <person name="Wong G.K."/>
            <person name="Wu C.I."/>
            <person name="Wu G."/>
            <person name="Yamamoto D."/>
            <person name="Yang H.P."/>
            <person name="Yang S.P."/>
            <person name="Yorke J.A."/>
            <person name="Yoshida K."/>
            <person name="Zdobnov E."/>
            <person name="Zhang P."/>
            <person name="Zhang Y."/>
            <person name="Zimin A.V."/>
            <person name="Baldwin J."/>
            <person name="Abdouelleil A."/>
            <person name="Abdulkadir J."/>
            <person name="Abebe A."/>
            <person name="Abera B."/>
            <person name="Abreu J."/>
            <person name="Acer S.C."/>
            <person name="Aftuck L."/>
            <person name="Alexander A."/>
            <person name="An P."/>
            <person name="Anderson E."/>
            <person name="Anderson S."/>
            <person name="Arachi H."/>
            <person name="Azer M."/>
            <person name="Bachantsang P."/>
            <person name="Barry A."/>
            <person name="Bayul T."/>
            <person name="Berlin A."/>
            <person name="Bessette D."/>
            <person name="Bloom T."/>
            <person name="Blye J."/>
            <person name="Boguslavskiy L."/>
            <person name="Bonnet C."/>
            <person name="Boukhgalter B."/>
            <person name="Bourzgui I."/>
            <person name="Brown A."/>
            <person name="Cahill P."/>
            <person name="Channer S."/>
            <person name="Cheshatsang Y."/>
            <person name="Chuda L."/>
            <person name="Citroen M."/>
            <person name="Collymore A."/>
            <person name="Cooke P."/>
            <person name="Costello M."/>
            <person name="D'Aco K."/>
            <person name="Daza R."/>
            <person name="De Haan G."/>
            <person name="DeGray S."/>
            <person name="DeMaso C."/>
            <person name="Dhargay N."/>
            <person name="Dooley K."/>
            <person name="Dooley E."/>
            <person name="Doricent M."/>
            <person name="Dorje P."/>
            <person name="Dorjee K."/>
            <person name="Dupes A."/>
            <person name="Elong R."/>
            <person name="Falk J."/>
            <person name="Farina A."/>
            <person name="Faro S."/>
            <person name="Ferguson D."/>
            <person name="Fisher S."/>
            <person name="Foley C.D."/>
            <person name="Franke A."/>
            <person name="Friedrich D."/>
            <person name="Gadbois L."/>
            <person name="Gearin G."/>
            <person name="Gearin C.R."/>
            <person name="Giannoukos G."/>
            <person name="Goode T."/>
            <person name="Graham J."/>
            <person name="Grandbois E."/>
            <person name="Grewal S."/>
            <person name="Gyaltsen K."/>
            <person name="Hafez N."/>
            <person name="Hagos B."/>
            <person name="Hall J."/>
            <person name="Henson C."/>
            <person name="Hollinger A."/>
            <person name="Honan T."/>
            <person name="Huard M.D."/>
            <person name="Hughes L."/>
            <person name="Hurhula B."/>
            <person name="Husby M.E."/>
            <person name="Kamat A."/>
            <person name="Kanga B."/>
            <person name="Kashin S."/>
            <person name="Khazanovich D."/>
            <person name="Kisner P."/>
            <person name="Lance K."/>
            <person name="Lara M."/>
            <person name="Lee W."/>
            <person name="Lennon N."/>
            <person name="Letendre F."/>
            <person name="LeVine R."/>
            <person name="Lipovsky A."/>
            <person name="Liu X."/>
            <person name="Liu J."/>
            <person name="Liu S."/>
            <person name="Lokyitsang T."/>
            <person name="Lokyitsang Y."/>
            <person name="Lubonja R."/>
            <person name="Lui A."/>
            <person name="MacDonald P."/>
            <person name="Magnisalis V."/>
            <person name="Maru K."/>
            <person name="Matthews C."/>
            <person name="McCusker W."/>
            <person name="McDonough S."/>
            <person name="Mehta T."/>
            <person name="Meldrim J."/>
            <person name="Meneus L."/>
            <person name="Mihai O."/>
            <person name="Mihalev A."/>
            <person name="Mihova T."/>
            <person name="Mittelman R."/>
            <person name="Mlenga V."/>
            <person name="Montmayeur A."/>
            <person name="Mulrain L."/>
            <person name="Navidi A."/>
            <person name="Naylor J."/>
            <person name="Negash T."/>
            <person name="Nguyen T."/>
            <person name="Nguyen N."/>
            <person name="Nicol R."/>
            <person name="Norbu C."/>
            <person name="Norbu N."/>
            <person name="Novod N."/>
            <person name="O'Neill B."/>
            <person name="Osman S."/>
            <person name="Markiewicz E."/>
            <person name="Oyono O.L."/>
            <person name="Patti C."/>
            <person name="Phunkhang P."/>
            <person name="Pierre F."/>
            <person name="Priest M."/>
            <person name="Raghuraman S."/>
            <person name="Rege F."/>
            <person name="Reyes R."/>
            <person name="Rise C."/>
            <person name="Rogov P."/>
            <person name="Ross K."/>
            <person name="Ryan E."/>
            <person name="Settipalli S."/>
            <person name="Shea T."/>
            <person name="Sherpa N."/>
            <person name="Shi L."/>
            <person name="Shih D."/>
            <person name="Sparrow T."/>
            <person name="Spaulding J."/>
            <person name="Stalker J."/>
            <person name="Stange-Thomann N."/>
            <person name="Stavropoulos S."/>
            <person name="Stone C."/>
            <person name="Strader C."/>
            <person name="Tesfaye S."/>
            <person name="Thomson T."/>
            <person name="Thoulutsang Y."/>
            <person name="Thoulutsang D."/>
            <person name="Topham K."/>
            <person name="Topping I."/>
            <person name="Tsamla T."/>
            <person name="Vassiliev H."/>
            <person name="Vo A."/>
            <person name="Wangchuk T."/>
            <person name="Wangdi T."/>
            <person name="Weiand M."/>
            <person name="Wilkinson J."/>
            <person name="Wilson A."/>
            <person name="Yadav S."/>
            <person name="Young G."/>
            <person name="Yu Q."/>
            <person name="Zembek L."/>
            <person name="Zhong D."/>
            <person name="Zimmer A."/>
            <person name="Zwirko Z."/>
            <person name="Jaffe D.B."/>
            <person name="Alvarez P."/>
            <person name="Brockman W."/>
            <person name="Butler J."/>
            <person name="Chin C."/>
            <person name="Gnerre S."/>
            <person name="Grabherr M."/>
            <person name="Kleber M."/>
            <person name="Mauceli E."/>
            <person name="MacCallum I."/>
        </authorList>
    </citation>
    <scope>NUCLEOTIDE SEQUENCE [LARGE SCALE GENOMIC DNA]</scope>
    <source>
        <strain evidence="3">Tai18E2 / Tucson 14021-0261.01</strain>
    </source>
</reference>
<dbReference type="KEGG" id="dya:Dyak_GE18865"/>
<gene>
    <name evidence="2" type="primary">Dyak\GE18865</name>
    <name evidence="2" type="synonym">dyak_GLEANR_2649</name>
    <name evidence="2" type="synonym">GE18865</name>
    <name evidence="2" type="ORF">Dyak_GE18865</name>
</gene>
<feature type="compositionally biased region" description="Polar residues" evidence="1">
    <location>
        <begin position="125"/>
        <end position="139"/>
    </location>
</feature>
<dbReference type="AlphaFoldDB" id="B4NY73"/>
<dbReference type="Proteomes" id="UP000002282">
    <property type="component" value="Chromosome 2L"/>
</dbReference>
<feature type="region of interest" description="Disordered" evidence="1">
    <location>
        <begin position="125"/>
        <end position="150"/>
    </location>
</feature>
<accession>B4NY73</accession>
<evidence type="ECO:0000313" key="3">
    <source>
        <dbReference type="Proteomes" id="UP000002282"/>
    </source>
</evidence>
<organism evidence="2 3">
    <name type="scientific">Drosophila yakuba</name>
    <name type="common">Fruit fly</name>
    <dbReference type="NCBI Taxonomy" id="7245"/>
    <lineage>
        <taxon>Eukaryota</taxon>
        <taxon>Metazoa</taxon>
        <taxon>Ecdysozoa</taxon>
        <taxon>Arthropoda</taxon>
        <taxon>Hexapoda</taxon>
        <taxon>Insecta</taxon>
        <taxon>Pterygota</taxon>
        <taxon>Neoptera</taxon>
        <taxon>Endopterygota</taxon>
        <taxon>Diptera</taxon>
        <taxon>Brachycera</taxon>
        <taxon>Muscomorpha</taxon>
        <taxon>Ephydroidea</taxon>
        <taxon>Drosophilidae</taxon>
        <taxon>Drosophila</taxon>
        <taxon>Sophophora</taxon>
    </lineage>
</organism>
<sequence>MWDSSPLTHCRRIRDMRHANETRCLRSNRSRNQRTKPHQNALRLSPLAVRIRNQFASGNRSIQMAAAVVQSFGGQEKLFVSRATIQLQLPQGGASSPIFEWRTEVATPTPAPVPVPAHEEKCISGKQSTEAATPKSNYYTPPRILGTEAKRKNLPQTLSNFFEAERHSSAWNRVTK</sequence>
<dbReference type="EMBL" id="CM000157">
    <property type="protein sequence ID" value="EDW88675.2"/>
    <property type="molecule type" value="Genomic_DNA"/>
</dbReference>
<dbReference type="OrthoDB" id="7833794at2759"/>
<dbReference type="HOGENOM" id="CLU_2099368_0_0_1"/>
<proteinExistence type="predicted"/>
<evidence type="ECO:0000313" key="2">
    <source>
        <dbReference type="EMBL" id="EDW88675.2"/>
    </source>
</evidence>
<keyword evidence="3" id="KW-1185">Reference proteome</keyword>